<comment type="caution">
    <text evidence="2">The sequence shown here is derived from an EMBL/GenBank/DDBJ whole genome shotgun (WGS) entry which is preliminary data.</text>
</comment>
<feature type="transmembrane region" description="Helical" evidence="1">
    <location>
        <begin position="9"/>
        <end position="33"/>
    </location>
</feature>
<reference evidence="2 3" key="1">
    <citation type="submission" date="2018-05" db="EMBL/GenBank/DDBJ databases">
        <title>Chitinophaga sp. K3CV102501T nov., isolated from isolated from a monsoon evergreen broad-leaved forest soil.</title>
        <authorList>
            <person name="Lv Y."/>
        </authorList>
    </citation>
    <scope>NUCLEOTIDE SEQUENCE [LARGE SCALE GENOMIC DNA]</scope>
    <source>
        <strain evidence="2 3">GDMCC 1.1325</strain>
    </source>
</reference>
<dbReference type="OrthoDB" id="1004942at2"/>
<evidence type="ECO:0000313" key="3">
    <source>
        <dbReference type="Proteomes" id="UP000253410"/>
    </source>
</evidence>
<organism evidence="2 3">
    <name type="scientific">Chitinophaga flava</name>
    <dbReference type="NCBI Taxonomy" id="2259036"/>
    <lineage>
        <taxon>Bacteria</taxon>
        <taxon>Pseudomonadati</taxon>
        <taxon>Bacteroidota</taxon>
        <taxon>Chitinophagia</taxon>
        <taxon>Chitinophagales</taxon>
        <taxon>Chitinophagaceae</taxon>
        <taxon>Chitinophaga</taxon>
    </lineage>
</organism>
<dbReference type="EMBL" id="QFFJ01000001">
    <property type="protein sequence ID" value="RBL91716.1"/>
    <property type="molecule type" value="Genomic_DNA"/>
</dbReference>
<keyword evidence="1" id="KW-1133">Transmembrane helix</keyword>
<evidence type="ECO:0000256" key="1">
    <source>
        <dbReference type="SAM" id="Phobius"/>
    </source>
</evidence>
<keyword evidence="1" id="KW-0472">Membrane</keyword>
<dbReference type="Proteomes" id="UP000253410">
    <property type="component" value="Unassembled WGS sequence"/>
</dbReference>
<proteinExistence type="predicted"/>
<dbReference type="AlphaFoldDB" id="A0A365XZA3"/>
<gene>
    <name evidence="2" type="ORF">DF182_03670</name>
</gene>
<accession>A0A365XZA3</accession>
<keyword evidence="1" id="KW-0812">Transmembrane</keyword>
<protein>
    <submittedName>
        <fullName evidence="2">Uncharacterized protein</fullName>
    </submittedName>
</protein>
<keyword evidence="3" id="KW-1185">Reference proteome</keyword>
<name>A0A365XZA3_9BACT</name>
<evidence type="ECO:0000313" key="2">
    <source>
        <dbReference type="EMBL" id="RBL91716.1"/>
    </source>
</evidence>
<sequence>MKKIHAGSLLLAIFISFIIATMAALLLLQFSYYAEYLQQTNNRDKCNDLLNSSVALVLGNKNAAFTTQTQLFKEEAGETNIQSRNWGIFSIATIRAIVGKDTLVRNLMTGGIPDSVFNACIYLEEHNKPLLISGNTVLNGNVYLPKSGINPTYLDKDGFKGKQLYNGQLFTSTKEIKSFVNLEALPDPKKTIKKGQPDQLPLSIRQSFSDSVRHLYTQGKLPNEGTYAGQIIICADSILTVPGNCSLENVILMAPYIKIESGFRGRLQAIATDSLITGQDCFFEYPSALVLLKPSRTEANNFTARLQLGKASHLNGSIFTYTANSNDLFRIYTYLGDQTKVTGTVYSDGYLEINGSITGTLLTAYTILKHQGSIYDNRLHNTSIDRNALSSHYLLPAVLDQQQSARKVLQWLN</sequence>
<dbReference type="RefSeq" id="WP_113614317.1">
    <property type="nucleotide sequence ID" value="NZ_QFFJ01000001.1"/>
</dbReference>